<evidence type="ECO:0000313" key="2">
    <source>
        <dbReference type="EMBL" id="PIP18696.1"/>
    </source>
</evidence>
<evidence type="ECO:0000256" key="1">
    <source>
        <dbReference type="SAM" id="Phobius"/>
    </source>
</evidence>
<accession>A0A2G9YHJ4</accession>
<feature type="transmembrane region" description="Helical" evidence="1">
    <location>
        <begin position="98"/>
        <end position="119"/>
    </location>
</feature>
<name>A0A2G9YHJ4_9BACT</name>
<dbReference type="AlphaFoldDB" id="A0A2G9YHJ4"/>
<proteinExistence type="predicted"/>
<gene>
    <name evidence="2" type="ORF">COX41_06890</name>
</gene>
<dbReference type="Proteomes" id="UP000231292">
    <property type="component" value="Unassembled WGS sequence"/>
</dbReference>
<organism evidence="2 3">
    <name type="scientific">Candidatus Sherwoodlollariibacterium unditelluris</name>
    <dbReference type="NCBI Taxonomy" id="1974757"/>
    <lineage>
        <taxon>Bacteria</taxon>
        <taxon>Pseudomonadati</taxon>
        <taxon>Candidatus Omnitrophota</taxon>
        <taxon>Candidatus Sherwoodlollariibacterium</taxon>
    </lineage>
</organism>
<keyword evidence="1" id="KW-0812">Transmembrane</keyword>
<reference evidence="2 3" key="1">
    <citation type="submission" date="2017-09" db="EMBL/GenBank/DDBJ databases">
        <title>Depth-based differentiation of microbial function through sediment-hosted aquifers and enrichment of novel symbionts in the deep terrestrial subsurface.</title>
        <authorList>
            <person name="Probst A.J."/>
            <person name="Ladd B."/>
            <person name="Jarett J.K."/>
            <person name="Geller-Mcgrath D.E."/>
            <person name="Sieber C.M."/>
            <person name="Emerson J.B."/>
            <person name="Anantharaman K."/>
            <person name="Thomas B.C."/>
            <person name="Malmstrom R."/>
            <person name="Stieglmeier M."/>
            <person name="Klingl A."/>
            <person name="Woyke T."/>
            <person name="Ryan C.M."/>
            <person name="Banfield J.F."/>
        </authorList>
    </citation>
    <scope>NUCLEOTIDE SEQUENCE [LARGE SCALE GENOMIC DNA]</scope>
    <source>
        <strain evidence="2">CG23_combo_of_CG06-09_8_20_14_all_41_10</strain>
    </source>
</reference>
<dbReference type="EMBL" id="PCRK01000178">
    <property type="protein sequence ID" value="PIP18696.1"/>
    <property type="molecule type" value="Genomic_DNA"/>
</dbReference>
<feature type="transmembrane region" description="Helical" evidence="1">
    <location>
        <begin position="72"/>
        <end position="92"/>
    </location>
</feature>
<comment type="caution">
    <text evidence="2">The sequence shown here is derived from an EMBL/GenBank/DDBJ whole genome shotgun (WGS) entry which is preliminary data.</text>
</comment>
<keyword evidence="1" id="KW-0472">Membrane</keyword>
<sequence>MSLKPSEVDDIMKEVFGLQGMDDPDALKAEVKRRMASMNAIERAEIQMRIGMKKDEAEARIPGAKYSPPTQALCLVSIIFLVLSMGSAAIIFYTKLWLVLKVVVGILGVIWLLMSWRGITRVVYRLRNNRDC</sequence>
<keyword evidence="1" id="KW-1133">Transmembrane helix</keyword>
<evidence type="ECO:0000313" key="3">
    <source>
        <dbReference type="Proteomes" id="UP000231292"/>
    </source>
</evidence>
<protein>
    <submittedName>
        <fullName evidence="2">Uncharacterized protein</fullName>
    </submittedName>
</protein>